<evidence type="ECO:0000259" key="1">
    <source>
        <dbReference type="Pfam" id="PF01272"/>
    </source>
</evidence>
<dbReference type="Gene3D" id="3.10.50.30">
    <property type="entry name" value="Transcription elongation factor, GreA/GreB, C-terminal domain"/>
    <property type="match status" value="1"/>
</dbReference>
<dbReference type="InterPro" id="IPR001437">
    <property type="entry name" value="Tscrpt_elong_fac_GreA/B_C"/>
</dbReference>
<dbReference type="Pfam" id="PF01272">
    <property type="entry name" value="GreA_GreB"/>
    <property type="match status" value="1"/>
</dbReference>
<proteinExistence type="predicted"/>
<feature type="domain" description="Transcription elongation factor GreA/GreB C-terminal" evidence="1">
    <location>
        <begin position="16"/>
        <end position="87"/>
    </location>
</feature>
<evidence type="ECO:0000313" key="3">
    <source>
        <dbReference type="Proteomes" id="UP000552954"/>
    </source>
</evidence>
<keyword evidence="3" id="KW-1185">Reference proteome</keyword>
<organism evidence="2 3">
    <name type="scientific">Ramlibacter montanisoli</name>
    <dbReference type="NCBI Taxonomy" id="2732512"/>
    <lineage>
        <taxon>Bacteria</taxon>
        <taxon>Pseudomonadati</taxon>
        <taxon>Pseudomonadota</taxon>
        <taxon>Betaproteobacteria</taxon>
        <taxon>Burkholderiales</taxon>
        <taxon>Comamonadaceae</taxon>
        <taxon>Ramlibacter</taxon>
    </lineage>
</organism>
<dbReference type="SUPFAM" id="SSF54534">
    <property type="entry name" value="FKBP-like"/>
    <property type="match status" value="1"/>
</dbReference>
<accession>A0A849KL75</accession>
<reference evidence="2 3" key="1">
    <citation type="submission" date="2020-05" db="EMBL/GenBank/DDBJ databases">
        <authorList>
            <person name="Khan S.A."/>
            <person name="Jeon C.O."/>
            <person name="Chun B.H."/>
        </authorList>
    </citation>
    <scope>NUCLEOTIDE SEQUENCE [LARGE SCALE GENOMIC DNA]</scope>
    <source>
        <strain evidence="2 3">B156</strain>
    </source>
</reference>
<gene>
    <name evidence="2" type="ORF">HK415_03895</name>
</gene>
<protein>
    <recommendedName>
        <fullName evidence="1">Transcription elongation factor GreA/GreB C-terminal domain-containing protein</fullName>
    </recommendedName>
</protein>
<dbReference type="AlphaFoldDB" id="A0A849KL75"/>
<sequence>MLDQSDLVSLPEVPATLVTLHTHVLLEDPSGRSYQLTLCWPQEARPAEGLVSVLSPVGAALLGLHVGSVARWRTPGGEQGSARILAVLGRPETKVGGRA</sequence>
<name>A0A849KL75_9BURK</name>
<dbReference type="Proteomes" id="UP000552954">
    <property type="component" value="Unassembled WGS sequence"/>
</dbReference>
<dbReference type="GO" id="GO:0003677">
    <property type="term" value="F:DNA binding"/>
    <property type="evidence" value="ECO:0007669"/>
    <property type="project" value="InterPro"/>
</dbReference>
<dbReference type="EMBL" id="JABFCS010000001">
    <property type="protein sequence ID" value="NNU42489.1"/>
    <property type="molecule type" value="Genomic_DNA"/>
</dbReference>
<reference evidence="2 3" key="2">
    <citation type="submission" date="2020-06" db="EMBL/GenBank/DDBJ databases">
        <title>Ramlibacter rhizophilus sp. nov., isolated from rhizosphere soil of national flower Mugunghwa from South Korea.</title>
        <authorList>
            <person name="Zheng-Fei Y."/>
            <person name="Huan T."/>
        </authorList>
    </citation>
    <scope>NUCLEOTIDE SEQUENCE [LARGE SCALE GENOMIC DNA]</scope>
    <source>
        <strain evidence="2 3">B156</strain>
    </source>
</reference>
<dbReference type="InterPro" id="IPR036953">
    <property type="entry name" value="GreA/GreB_C_sf"/>
</dbReference>
<dbReference type="GO" id="GO:0032784">
    <property type="term" value="P:regulation of DNA-templated transcription elongation"/>
    <property type="evidence" value="ECO:0007669"/>
    <property type="project" value="InterPro"/>
</dbReference>
<evidence type="ECO:0000313" key="2">
    <source>
        <dbReference type="EMBL" id="NNU42489.1"/>
    </source>
</evidence>
<comment type="caution">
    <text evidence="2">The sequence shown here is derived from an EMBL/GenBank/DDBJ whole genome shotgun (WGS) entry which is preliminary data.</text>
</comment>